<dbReference type="Proteomes" id="UP001500738">
    <property type="component" value="Unassembled WGS sequence"/>
</dbReference>
<dbReference type="Pfam" id="PF15568">
    <property type="entry name" value="Imm39"/>
    <property type="match status" value="1"/>
</dbReference>
<evidence type="ECO:0000313" key="1">
    <source>
        <dbReference type="EMBL" id="GAA0862884.1"/>
    </source>
</evidence>
<comment type="caution">
    <text evidence="1">The sequence shown here is derived from an EMBL/GenBank/DDBJ whole genome shotgun (WGS) entry which is preliminary data.</text>
</comment>
<protein>
    <submittedName>
        <fullName evidence="1">Uncharacterized protein</fullName>
    </submittedName>
</protein>
<keyword evidence="2" id="KW-1185">Reference proteome</keyword>
<dbReference type="RefSeq" id="WP_215353603.1">
    <property type="nucleotide sequence ID" value="NZ_BAAAFE010000004.1"/>
</dbReference>
<dbReference type="InterPro" id="IPR029081">
    <property type="entry name" value="Imm39"/>
</dbReference>
<evidence type="ECO:0000313" key="2">
    <source>
        <dbReference type="Proteomes" id="UP001500738"/>
    </source>
</evidence>
<proteinExistence type="predicted"/>
<name>A0ABN1M120_9SPHN</name>
<gene>
    <name evidence="1" type="ORF">GCM10009115_11310</name>
</gene>
<sequence>MAAPPEPKHGRKLVIGGVSLTNAKFGIAQGRIKKKEYFTAANDARNRIEQLVIDDAYCDDQPFTWIGLIIREGLVNDEMPKIGKVDPKYGDLELTIEIDTNDLIDVGKEEIQRVLELATLKSLIAAGKKFGCKMGKISAELEALKA</sequence>
<organism evidence="1 2">
    <name type="scientific">Sphingopyxis soli</name>
    <dbReference type="NCBI Taxonomy" id="592051"/>
    <lineage>
        <taxon>Bacteria</taxon>
        <taxon>Pseudomonadati</taxon>
        <taxon>Pseudomonadota</taxon>
        <taxon>Alphaproteobacteria</taxon>
        <taxon>Sphingomonadales</taxon>
        <taxon>Sphingomonadaceae</taxon>
        <taxon>Sphingopyxis</taxon>
    </lineage>
</organism>
<accession>A0ABN1M120</accession>
<reference evidence="1 2" key="1">
    <citation type="journal article" date="2019" name="Int. J. Syst. Evol. Microbiol.">
        <title>The Global Catalogue of Microorganisms (GCM) 10K type strain sequencing project: providing services to taxonomists for standard genome sequencing and annotation.</title>
        <authorList>
            <consortium name="The Broad Institute Genomics Platform"/>
            <consortium name="The Broad Institute Genome Sequencing Center for Infectious Disease"/>
            <person name="Wu L."/>
            <person name="Ma J."/>
        </authorList>
    </citation>
    <scope>NUCLEOTIDE SEQUENCE [LARGE SCALE GENOMIC DNA]</scope>
    <source>
        <strain evidence="1 2">JCM 15910</strain>
    </source>
</reference>
<dbReference type="EMBL" id="BAAAFE010000004">
    <property type="protein sequence ID" value="GAA0862884.1"/>
    <property type="molecule type" value="Genomic_DNA"/>
</dbReference>